<dbReference type="Proteomes" id="UP000313359">
    <property type="component" value="Unassembled WGS sequence"/>
</dbReference>
<feature type="compositionally biased region" description="Low complexity" evidence="1">
    <location>
        <begin position="89"/>
        <end position="100"/>
    </location>
</feature>
<gene>
    <name evidence="2" type="ORF">L227DRAFT_487540</name>
</gene>
<evidence type="ECO:0000313" key="3">
    <source>
        <dbReference type="Proteomes" id="UP000313359"/>
    </source>
</evidence>
<keyword evidence="3" id="KW-1185">Reference proteome</keyword>
<feature type="region of interest" description="Disordered" evidence="1">
    <location>
        <begin position="79"/>
        <end position="100"/>
    </location>
</feature>
<dbReference type="EMBL" id="ML122256">
    <property type="protein sequence ID" value="RPD63601.1"/>
    <property type="molecule type" value="Genomic_DNA"/>
</dbReference>
<feature type="compositionally biased region" description="Low complexity" evidence="1">
    <location>
        <begin position="149"/>
        <end position="172"/>
    </location>
</feature>
<feature type="non-terminal residue" evidence="2">
    <location>
        <position position="262"/>
    </location>
</feature>
<accession>A0A5C2SIX1</accession>
<name>A0A5C2SIX1_9APHY</name>
<proteinExistence type="predicted"/>
<evidence type="ECO:0000256" key="1">
    <source>
        <dbReference type="SAM" id="MobiDB-lite"/>
    </source>
</evidence>
<evidence type="ECO:0000313" key="2">
    <source>
        <dbReference type="EMBL" id="RPD63601.1"/>
    </source>
</evidence>
<dbReference type="OrthoDB" id="2804393at2759"/>
<reference evidence="2" key="1">
    <citation type="journal article" date="2018" name="Genome Biol. Evol.">
        <title>Genomics and development of Lentinus tigrinus, a white-rot wood-decaying mushroom with dimorphic fruiting bodies.</title>
        <authorList>
            <person name="Wu B."/>
            <person name="Xu Z."/>
            <person name="Knudson A."/>
            <person name="Carlson A."/>
            <person name="Chen N."/>
            <person name="Kovaka S."/>
            <person name="LaButti K."/>
            <person name="Lipzen A."/>
            <person name="Pennachio C."/>
            <person name="Riley R."/>
            <person name="Schakwitz W."/>
            <person name="Umezawa K."/>
            <person name="Ohm R.A."/>
            <person name="Grigoriev I.V."/>
            <person name="Nagy L.G."/>
            <person name="Gibbons J."/>
            <person name="Hibbett D."/>
        </authorList>
    </citation>
    <scope>NUCLEOTIDE SEQUENCE [LARGE SCALE GENOMIC DNA]</scope>
    <source>
        <strain evidence="2">ALCF2SS1-6</strain>
    </source>
</reference>
<dbReference type="STRING" id="1328759.A0A5C2SIX1"/>
<sequence>MYNLVIGTKCPHRPTSTPPTLNCTGRQHAWDTTDQEYVHRRRDPEDNAWYWDSCEQNPCPNRHDRPDQINQQAYSDEFIPVPDSPAAESPTTHSPLPSTPSDELEVAALIALPPSPLTIPSRPPSVPPVMTHQPQQGAPNPTAAPPANPQVAQPAQAQQPAQAAQAATAQPPDPTQLLLQSMTLLTQSMTQLAAATATTSSGKAVQKPAPFKGEQGGEARRFLAAFTMWAMTQGASLNHVDAAGNALGPRNDQWIRTVLSYM</sequence>
<protein>
    <submittedName>
        <fullName evidence="2">Uncharacterized protein</fullName>
    </submittedName>
</protein>
<organism evidence="2 3">
    <name type="scientific">Lentinus tigrinus ALCF2SS1-6</name>
    <dbReference type="NCBI Taxonomy" id="1328759"/>
    <lineage>
        <taxon>Eukaryota</taxon>
        <taxon>Fungi</taxon>
        <taxon>Dikarya</taxon>
        <taxon>Basidiomycota</taxon>
        <taxon>Agaricomycotina</taxon>
        <taxon>Agaricomycetes</taxon>
        <taxon>Polyporales</taxon>
        <taxon>Polyporaceae</taxon>
        <taxon>Lentinus</taxon>
    </lineage>
</organism>
<feature type="region of interest" description="Disordered" evidence="1">
    <location>
        <begin position="114"/>
        <end position="172"/>
    </location>
</feature>
<dbReference type="AlphaFoldDB" id="A0A5C2SIX1"/>
<feature type="compositionally biased region" description="Pro residues" evidence="1">
    <location>
        <begin position="114"/>
        <end position="127"/>
    </location>
</feature>